<dbReference type="GO" id="GO:0016788">
    <property type="term" value="F:hydrolase activity, acting on ester bonds"/>
    <property type="evidence" value="ECO:0007669"/>
    <property type="project" value="UniProtKB-ARBA"/>
</dbReference>
<dbReference type="EMBL" id="JACT01000001">
    <property type="protein sequence ID" value="KMS58865.1"/>
    <property type="molecule type" value="Genomic_DNA"/>
</dbReference>
<dbReference type="SUPFAM" id="SSF52266">
    <property type="entry name" value="SGNH hydrolase"/>
    <property type="match status" value="1"/>
</dbReference>
<name>A0A0J8AXF4_9SPHN</name>
<protein>
    <recommendedName>
        <fullName evidence="3">Sialate O-acetylesterase domain-containing protein</fullName>
    </recommendedName>
</protein>
<dbReference type="RefSeq" id="WP_066603548.1">
    <property type="nucleotide sequence ID" value="NZ_KQ130434.1"/>
</dbReference>
<dbReference type="InterPro" id="IPR036514">
    <property type="entry name" value="SGNH_hydro_sf"/>
</dbReference>
<organism evidence="1 2">
    <name type="scientific">Sphingobium cupriresistens LL01</name>
    <dbReference type="NCBI Taxonomy" id="1420583"/>
    <lineage>
        <taxon>Bacteria</taxon>
        <taxon>Pseudomonadati</taxon>
        <taxon>Pseudomonadota</taxon>
        <taxon>Alphaproteobacteria</taxon>
        <taxon>Sphingomonadales</taxon>
        <taxon>Sphingomonadaceae</taxon>
        <taxon>Sphingobium</taxon>
    </lineage>
</organism>
<accession>A0A0J8AXF4</accession>
<evidence type="ECO:0008006" key="3">
    <source>
        <dbReference type="Google" id="ProtNLM"/>
    </source>
</evidence>
<proteinExistence type="predicted"/>
<dbReference type="STRING" id="1420583.V473_10870"/>
<dbReference type="Gene3D" id="3.40.50.1110">
    <property type="entry name" value="SGNH hydrolase"/>
    <property type="match status" value="1"/>
</dbReference>
<reference evidence="1 2" key="1">
    <citation type="journal article" date="2015" name="G3 (Bethesda)">
        <title>Insights into Ongoing Evolution of the Hexachlorocyclohexane Catabolic Pathway from Comparative Genomics of Ten Sphingomonadaceae Strains.</title>
        <authorList>
            <person name="Pearce S.L."/>
            <person name="Oakeshott J.G."/>
            <person name="Pandey G."/>
        </authorList>
    </citation>
    <scope>NUCLEOTIDE SEQUENCE [LARGE SCALE GENOMIC DNA]</scope>
    <source>
        <strain evidence="1 2">LL01</strain>
    </source>
</reference>
<dbReference type="PATRIC" id="fig|1420583.3.peg.2187"/>
<gene>
    <name evidence="1" type="ORF">V473_10870</name>
</gene>
<comment type="caution">
    <text evidence="1">The sequence shown here is derived from an EMBL/GenBank/DDBJ whole genome shotgun (WGS) entry which is preliminary data.</text>
</comment>
<dbReference type="AlphaFoldDB" id="A0A0J8AXF4"/>
<dbReference type="Proteomes" id="UP000052232">
    <property type="component" value="Unassembled WGS sequence"/>
</dbReference>
<keyword evidence="2" id="KW-1185">Reference proteome</keyword>
<evidence type="ECO:0000313" key="1">
    <source>
        <dbReference type="EMBL" id="KMS58865.1"/>
    </source>
</evidence>
<evidence type="ECO:0000313" key="2">
    <source>
        <dbReference type="Proteomes" id="UP000052232"/>
    </source>
</evidence>
<sequence length="1254" mass="132204">MPKIADLPELEGELTGAESIIVEDEEGTKVAPVSVLATRAQLLSVALAGENARADAVRQAVGTIDGTGARIGTRLKSGNFASIAAALMQATLLASPGDMAAVIVPEGDFAENSLGLTGSGTDGDHIALRGAGIGRTNIIARLPATTDQATIVQTSALDFNATQEIEGLTAIVRNGRYAIHVDAVQFEPDSRLVFRNVEGIHEGNDEADAHHATSVWLSQHAFAVGTCSGSHYLFDGCRGTAPRAAFSAHNQVDFADPSVVELANGRWTATKAGGWSVRLESIGSRVMDRCILRGNMLSGEISLAVTPWYPTALTDQPADRREWEIVGFGNSPAVFRPESWSRALRIVSATTGLASKVEISGTAELILFTRQAIERAGDVGLAGDAYSWGCIQDQVGVGPARDLFITGLGKRLGNRTGAPVTLTVRVNGGAAINIVFNQDFTTWTNAQVLDFINAALGGAAVASEYDVEGLYRPFLMDEESSLQNTSGTAILMGMALAYDEGGKRTVRAMTSTDSYSAFAGVAWETIRPGAYGRVKTKGWLPITDMLRGDGAGVAVGERFGIDPAQPGYIRAGRLDGTGILRVARPSLSAGLWTLEVGAGVDVPERLAIVQGARMPVTGGALPLQTDETGLASLIMTPDGLDGHFARPGSQRTPVTNGIRPVMIDQDGAMPLATDENGRMILGPLASEPVVRTPITSGIRPMMIDQDGAMPFGADENGRMILGPLASEPTVRMPVTGGIRPRRQTDDGEVHSADYDGVGYDPGAIARSVADPAGEAQLGRKQLAVYDVAPGTMMPTRRVISLSQQGDLEALAVVAPGMLRVKGLDALYPIGVVTWRRLMSTTALSAQFLDIIIKVGQSNAGGFDGDALGGSTNSKFTLLPPLPGICLTFNGGAHPHQSAGGSSDASTPITADRYTSFVDMVVGEREGQGLGAAEAYAMAMGLSSKVLLINQSFSGNSFTNLVGASVGSDAQPWADFRTMISAAASLATALGMTPRVRGIIWNQGENNDSDTVAQYQARLDILRAKTDALMALTGQTEAIPIVLCQPASTKDLNSGLPQPAALAMSNWAAIKSNFADAMPLYWSTTNDVPTVHHLAQAHRYFDELAGHIIWEMVTYGRFRWPSVISAKRVGRVVTAILSEPWTIDTDGVLDPGAYGISYRDSTASRAVSGVRVDGNIMTFLVSADATGAGEVMSVGCHGAKVYSEAATDTPNRNGMGRQYGLRACLRSLRFFGSHTTGRPLFLWAQQQELSVTVSA</sequence>